<reference evidence="4" key="1">
    <citation type="journal article" date="2019" name="Int. J. Syst. Evol. Microbiol.">
        <title>The Global Catalogue of Microorganisms (GCM) 10K type strain sequencing project: providing services to taxonomists for standard genome sequencing and annotation.</title>
        <authorList>
            <consortium name="The Broad Institute Genomics Platform"/>
            <consortium name="The Broad Institute Genome Sequencing Center for Infectious Disease"/>
            <person name="Wu L."/>
            <person name="Ma J."/>
        </authorList>
    </citation>
    <scope>NUCLEOTIDE SEQUENCE [LARGE SCALE GENOMIC DNA]</scope>
    <source>
        <strain evidence="4">JCM 11483</strain>
    </source>
</reference>
<dbReference type="InterPro" id="IPR012914">
    <property type="entry name" value="PucR_dom"/>
</dbReference>
<proteinExistence type="predicted"/>
<feature type="domain" description="Purine catabolism PurC-like" evidence="1">
    <location>
        <begin position="7"/>
        <end position="129"/>
    </location>
</feature>
<keyword evidence="4" id="KW-1185">Reference proteome</keyword>
<dbReference type="RefSeq" id="WP_344721770.1">
    <property type="nucleotide sequence ID" value="NZ_BAAAYG010000012.1"/>
</dbReference>
<comment type="caution">
    <text evidence="3">The sequence shown here is derived from an EMBL/GenBank/DDBJ whole genome shotgun (WGS) entry which is preliminary data.</text>
</comment>
<evidence type="ECO:0000259" key="2">
    <source>
        <dbReference type="Pfam" id="PF13556"/>
    </source>
</evidence>
<evidence type="ECO:0000259" key="1">
    <source>
        <dbReference type="Pfam" id="PF07905"/>
    </source>
</evidence>
<sequence>MTVTVSEILDLDVVQAGDPLVLSDEGVERAVRWVHSIDIEDVTHLLRGGELVLTTGVALRRDAARHLRGLAEAGAVGVLVERPVPEGGDRRDVMPDGVPELARSLGLTLVALRREVRFVEITEQVHRRLVAQQYEEVQFARRVYETFTDLAMHREPPRGIVATSADLLGVPVVLEDPMHRAVAVAGAGRPLDDLLKDWDATAREQDGDGRSSWASVDVGPVEEPWARLVAVDAELPPARVEMVLGRAAQALHLQRMQEYGGQELEHRAHRDLFDDVLEGRLTSGEIEARAVALGMARADQYVAVTAVVPSGLNRERRGIDPEPDGGLSLQHRMRDVLAATVRSQGHTGLVSLGREARVDLVLALQHGQEAPGSVLERLGQAMRTQLSRTTGLDGLVAGFADPSEDVFRAVLATRVSAQAAAAAAALRAPDHVCFSFSGLRLRGLSSLIRDDPRVQRFAEAELGPLLLDDIRREGRSVDVLRAYLECGGNKTAVAQRLHMSRPALYAHLRRIVETLGVSLEDGESRASLHVALMIIDARSALDGHEQPGGLLADV</sequence>
<dbReference type="Pfam" id="PF07905">
    <property type="entry name" value="PucR"/>
    <property type="match status" value="1"/>
</dbReference>
<organism evidence="3 4">
    <name type="scientific">Nesterenkonia halobia</name>
    <dbReference type="NCBI Taxonomy" id="37922"/>
    <lineage>
        <taxon>Bacteria</taxon>
        <taxon>Bacillati</taxon>
        <taxon>Actinomycetota</taxon>
        <taxon>Actinomycetes</taxon>
        <taxon>Micrococcales</taxon>
        <taxon>Micrococcaceae</taxon>
        <taxon>Nesterenkonia</taxon>
    </lineage>
</organism>
<dbReference type="PANTHER" id="PTHR33744">
    <property type="entry name" value="CARBOHYDRATE DIACID REGULATOR"/>
    <property type="match status" value="1"/>
</dbReference>
<dbReference type="InterPro" id="IPR051448">
    <property type="entry name" value="CdaR-like_regulators"/>
</dbReference>
<feature type="domain" description="PucR C-terminal helix-turn-helix" evidence="2">
    <location>
        <begin position="477"/>
        <end position="533"/>
    </location>
</feature>
<dbReference type="InterPro" id="IPR042070">
    <property type="entry name" value="PucR_C-HTH_sf"/>
</dbReference>
<dbReference type="InterPro" id="IPR025736">
    <property type="entry name" value="PucR_C-HTH_dom"/>
</dbReference>
<dbReference type="Gene3D" id="1.10.10.2840">
    <property type="entry name" value="PucR C-terminal helix-turn-helix domain"/>
    <property type="match status" value="1"/>
</dbReference>
<dbReference type="EMBL" id="BAAAYG010000012">
    <property type="protein sequence ID" value="GAA3287581.1"/>
    <property type="molecule type" value="Genomic_DNA"/>
</dbReference>
<gene>
    <name evidence="3" type="ORF">GCM10020260_24370</name>
</gene>
<accession>A0ABP6RH26</accession>
<evidence type="ECO:0000313" key="4">
    <source>
        <dbReference type="Proteomes" id="UP001501736"/>
    </source>
</evidence>
<dbReference type="Proteomes" id="UP001501736">
    <property type="component" value="Unassembled WGS sequence"/>
</dbReference>
<dbReference type="PANTHER" id="PTHR33744:SF1">
    <property type="entry name" value="DNA-BINDING TRANSCRIPTIONAL ACTIVATOR ADER"/>
    <property type="match status" value="1"/>
</dbReference>
<evidence type="ECO:0000313" key="3">
    <source>
        <dbReference type="EMBL" id="GAA3287581.1"/>
    </source>
</evidence>
<name>A0ABP6RH26_9MICC</name>
<protein>
    <submittedName>
        <fullName evidence="3">PucR family transcriptional regulator</fullName>
    </submittedName>
</protein>
<dbReference type="Pfam" id="PF13556">
    <property type="entry name" value="HTH_30"/>
    <property type="match status" value="1"/>
</dbReference>